<feature type="region of interest" description="Disordered" evidence="1">
    <location>
        <begin position="172"/>
        <end position="399"/>
    </location>
</feature>
<sequence length="399" mass="44388">IENEIKRKKLQLRNMKKLLTHADFYGREKGKKSNKHPLMKPTGSNPQKVEALEKNIAELEMQLMGRQPGGSAGGMEDFKEGYKIGRGNEEDREPQGPPSNEREARLQKRLLERLARQKKHMYGGGGGGGERQTRKERQVMSAGKSRIHMKGGSDKVKQIYVDKAAARGAWGEHGLGLPGLAKDNDKNSAHNKLRQEQEQEREKERRAKEALARRAREMKILEQKAREKEEEDRAREVAVKLNYTFKPPEAFGGGMSDDEEEEEEKGGEGEEKVGEEKVGEEKVGEEKVGEEEEEGSLSDDSIGDGRRKGRGTATAGAVQASRRRVFAQRPQNLHAKTKPRQNGAHNLFKVYSPPRSQAALPGHGKGGTGGKGRPSTAGVASRPQTSARKYNFINMHWGT</sequence>
<name>A0A9W7EA75_9STRA</name>
<evidence type="ECO:0000313" key="2">
    <source>
        <dbReference type="EMBL" id="GMH73984.1"/>
    </source>
</evidence>
<dbReference type="Proteomes" id="UP001165082">
    <property type="component" value="Unassembled WGS sequence"/>
</dbReference>
<feature type="compositionally biased region" description="Basic and acidic residues" evidence="1">
    <location>
        <begin position="76"/>
        <end position="89"/>
    </location>
</feature>
<feature type="compositionally biased region" description="Basic and acidic residues" evidence="1">
    <location>
        <begin position="182"/>
        <end position="238"/>
    </location>
</feature>
<organism evidence="2 3">
    <name type="scientific">Triparma retinervis</name>
    <dbReference type="NCBI Taxonomy" id="2557542"/>
    <lineage>
        <taxon>Eukaryota</taxon>
        <taxon>Sar</taxon>
        <taxon>Stramenopiles</taxon>
        <taxon>Ochrophyta</taxon>
        <taxon>Bolidophyceae</taxon>
        <taxon>Parmales</taxon>
        <taxon>Triparmaceae</taxon>
        <taxon>Triparma</taxon>
    </lineage>
</organism>
<feature type="compositionally biased region" description="Basic and acidic residues" evidence="1">
    <location>
        <begin position="100"/>
        <end position="115"/>
    </location>
</feature>
<feature type="compositionally biased region" description="Gly residues" evidence="1">
    <location>
        <begin position="363"/>
        <end position="372"/>
    </location>
</feature>
<protein>
    <submittedName>
        <fullName evidence="2">Uncharacterized protein</fullName>
    </submittedName>
</protein>
<feature type="region of interest" description="Disordered" evidence="1">
    <location>
        <begin position="60"/>
        <end position="154"/>
    </location>
</feature>
<dbReference type="AlphaFoldDB" id="A0A9W7EA75"/>
<feature type="compositionally biased region" description="Acidic residues" evidence="1">
    <location>
        <begin position="256"/>
        <end position="265"/>
    </location>
</feature>
<feature type="compositionally biased region" description="Basic residues" evidence="1">
    <location>
        <begin position="29"/>
        <end position="38"/>
    </location>
</feature>
<reference evidence="2" key="1">
    <citation type="submission" date="2022-07" db="EMBL/GenBank/DDBJ databases">
        <title>Genome analysis of Parmales, a sister group of diatoms, reveals the evolutionary specialization of diatoms from phago-mixotrophs to photoautotrophs.</title>
        <authorList>
            <person name="Ban H."/>
            <person name="Sato S."/>
            <person name="Yoshikawa S."/>
            <person name="Kazumasa Y."/>
            <person name="Nakamura Y."/>
            <person name="Ichinomiya M."/>
            <person name="Saitoh K."/>
            <person name="Sato N."/>
            <person name="Blanc-Mathieu R."/>
            <person name="Endo H."/>
            <person name="Kuwata A."/>
            <person name="Ogata H."/>
        </authorList>
    </citation>
    <scope>NUCLEOTIDE SEQUENCE</scope>
</reference>
<evidence type="ECO:0000256" key="1">
    <source>
        <dbReference type="SAM" id="MobiDB-lite"/>
    </source>
</evidence>
<accession>A0A9W7EA75</accession>
<feature type="compositionally biased region" description="Basic and acidic residues" evidence="1">
    <location>
        <begin position="266"/>
        <end position="287"/>
    </location>
</feature>
<feature type="non-terminal residue" evidence="2">
    <location>
        <position position="1"/>
    </location>
</feature>
<comment type="caution">
    <text evidence="2">The sequence shown here is derived from an EMBL/GenBank/DDBJ whole genome shotgun (WGS) entry which is preliminary data.</text>
</comment>
<evidence type="ECO:0000313" key="3">
    <source>
        <dbReference type="Proteomes" id="UP001165082"/>
    </source>
</evidence>
<feature type="compositionally biased region" description="Acidic residues" evidence="1">
    <location>
        <begin position="288"/>
        <end position="297"/>
    </location>
</feature>
<feature type="region of interest" description="Disordered" evidence="1">
    <location>
        <begin position="23"/>
        <end position="48"/>
    </location>
</feature>
<dbReference type="EMBL" id="BRXZ01001555">
    <property type="protein sequence ID" value="GMH73984.1"/>
    <property type="molecule type" value="Genomic_DNA"/>
</dbReference>
<keyword evidence="3" id="KW-1185">Reference proteome</keyword>
<gene>
    <name evidence="2" type="ORF">TrRE_jg4308</name>
</gene>
<proteinExistence type="predicted"/>